<accession>A0ABP8X8Y2</accession>
<gene>
    <name evidence="2" type="ORF">GCM10025781_19110</name>
</gene>
<dbReference type="Gene3D" id="3.40.50.1820">
    <property type="entry name" value="alpha/beta hydrolase"/>
    <property type="match status" value="1"/>
</dbReference>
<feature type="region of interest" description="Disordered" evidence="1">
    <location>
        <begin position="907"/>
        <end position="931"/>
    </location>
</feature>
<evidence type="ECO:0000313" key="3">
    <source>
        <dbReference type="Proteomes" id="UP001501446"/>
    </source>
</evidence>
<name>A0ABP8X8Y2_9MICC</name>
<comment type="caution">
    <text evidence="2">The sequence shown here is derived from an EMBL/GenBank/DDBJ whole genome shotgun (WGS) entry which is preliminary data.</text>
</comment>
<dbReference type="EMBL" id="BAABLN010000030">
    <property type="protein sequence ID" value="GAA4700932.1"/>
    <property type="molecule type" value="Genomic_DNA"/>
</dbReference>
<proteinExistence type="predicted"/>
<dbReference type="InterPro" id="IPR029058">
    <property type="entry name" value="AB_hydrolase_fold"/>
</dbReference>
<dbReference type="SUPFAM" id="SSF53474">
    <property type="entry name" value="alpha/beta-Hydrolases"/>
    <property type="match status" value="1"/>
</dbReference>
<dbReference type="Proteomes" id="UP001501446">
    <property type="component" value="Unassembled WGS sequence"/>
</dbReference>
<reference evidence="3" key="1">
    <citation type="journal article" date="2019" name="Int. J. Syst. Evol. Microbiol.">
        <title>The Global Catalogue of Microorganisms (GCM) 10K type strain sequencing project: providing services to taxonomists for standard genome sequencing and annotation.</title>
        <authorList>
            <consortium name="The Broad Institute Genomics Platform"/>
            <consortium name="The Broad Institute Genome Sequencing Center for Infectious Disease"/>
            <person name="Wu L."/>
            <person name="Ma J."/>
        </authorList>
    </citation>
    <scope>NUCLEOTIDE SEQUENCE [LARGE SCALE GENOMIC DNA]</scope>
    <source>
        <strain evidence="3">JCM 18958</strain>
    </source>
</reference>
<protein>
    <submittedName>
        <fullName evidence="2">Uncharacterized protein</fullName>
    </submittedName>
</protein>
<sequence>MVALHPYPRGFVIHPEDDAAAVPAQWSRVRLGASGWAFSHDHFRVPEVIPVEGANRWVLVHGLCLHAGLEEIEVSPAEHLARMAALGEREFLDALDSLGGRHVILLGDNHGFRVFNDATGMRSVYFSEGGSLVASHLRLIADAHPHPIRNDEQGRQGAMAGWDRTPFVGISSLLPNHYLDVADWSVRRFYPRETNHYEGWSTARKVEAFRDMWNREMRHLVATGSKLVMSLTGGADSRTGLALSMDHVDDIELFTYTAKTNTGDKWSKSMTRDKHLVEEIKALAPLQHRYFHVGTKNLPRTAEINASLEKNTWQSHGRWLVPHYANAYPQDDVVHLRGNAYEIGRAYWGTNEWNDDLESLQQLYRKRTKRDKGLESEESRAADFHRGVRRWEFDIPLHGFHRWDLFYWETRSGRWLAEILNETDVAFETCVPMNVRAMVEISLAFSIQERSEGYLFSELINSGYPVLNFPGKNDYRNLYEQTRDERLTATALHVAESPLPLEPEFTVTTVAGKTHSVNPGNENIHIPREDFVPGARVERSLRTAPNSGDVTFTLTSPYCHAKAEGHWLYQICVDRRPVARWDGAARRRPVHVTVSGVTAGTRVSIQILALRAHPGAASWETASRARITDTIFTERIPRQSLQVATDMPGSLFEYGEEGVHTVHVDHVGDLTTDSFAVDSPQRVDVVTTNCVIPLLVVRRASAQNTVVMCNGAVDQDISDGRPVFQRSTWWQEINQNQIYVCDPATVGDQALSLAWGQYSLKYTVIPDTSRAVQALACLLGSAHPNQRAYFGSSAGGFIALSLLFHDPHARALVNNAQFDWTRWFAPAVNSLRRKRLGNRLPADLRKKYPQRTNVLNLLSTLSMAPRVDYWVNLASEHDREIDYPEFQRFKKQFPQIAKNMRCQKYKDANAGHNPMSKSDTLELISRHEPKN</sequence>
<evidence type="ECO:0000313" key="2">
    <source>
        <dbReference type="EMBL" id="GAA4700932.1"/>
    </source>
</evidence>
<evidence type="ECO:0000256" key="1">
    <source>
        <dbReference type="SAM" id="MobiDB-lite"/>
    </source>
</evidence>
<organism evidence="2 3">
    <name type="scientific">Kocuria gwangalliensis</name>
    <dbReference type="NCBI Taxonomy" id="501592"/>
    <lineage>
        <taxon>Bacteria</taxon>
        <taxon>Bacillati</taxon>
        <taxon>Actinomycetota</taxon>
        <taxon>Actinomycetes</taxon>
        <taxon>Micrococcales</taxon>
        <taxon>Micrococcaceae</taxon>
        <taxon>Kocuria</taxon>
    </lineage>
</organism>
<keyword evidence="3" id="KW-1185">Reference proteome</keyword>